<sequence length="186" mass="21798">MKAYFNSFSILSESELILLDNHVIEKNIKKGDFLIKEGKICNEIVFIESGILRSFYINNTGDEITYCFSFENQLMSAFSSFITNNPTEENIQAIVDTKLFVLKKKDIEVLYENSLAWQKIGLILTELQFVQLEERFVSFLKLSAKQRYENLLKNYSRLINQIPLKYLATYLGITPRHLSRIRKYDL</sequence>
<dbReference type="Proteomes" id="UP001204144">
    <property type="component" value="Unassembled WGS sequence"/>
</dbReference>
<reference evidence="2 3" key="1">
    <citation type="submission" date="2018-11" db="EMBL/GenBank/DDBJ databases">
        <title>Novel bacteria species description.</title>
        <authorList>
            <person name="Han J.-H."/>
        </authorList>
    </citation>
    <scope>NUCLEOTIDE SEQUENCE [LARGE SCALE GENOMIC DNA]</scope>
    <source>
        <strain evidence="2 3">KCTC23259</strain>
    </source>
</reference>
<comment type="caution">
    <text evidence="2">The sequence shown here is derived from an EMBL/GenBank/DDBJ whole genome shotgun (WGS) entry which is preliminary data.</text>
</comment>
<evidence type="ECO:0000313" key="2">
    <source>
        <dbReference type="EMBL" id="MCP9765676.1"/>
    </source>
</evidence>
<dbReference type="InterPro" id="IPR014710">
    <property type="entry name" value="RmlC-like_jellyroll"/>
</dbReference>
<evidence type="ECO:0000259" key="1">
    <source>
        <dbReference type="PROSITE" id="PS50042"/>
    </source>
</evidence>
<dbReference type="SMART" id="SM00100">
    <property type="entry name" value="cNMP"/>
    <property type="match status" value="1"/>
</dbReference>
<proteinExistence type="predicted"/>
<dbReference type="InterPro" id="IPR000595">
    <property type="entry name" value="cNMP-bd_dom"/>
</dbReference>
<keyword evidence="3" id="KW-1185">Reference proteome</keyword>
<dbReference type="RefSeq" id="WP_255039392.1">
    <property type="nucleotide sequence ID" value="NZ_RJUF01000186.1"/>
</dbReference>
<dbReference type="CDD" id="cd00038">
    <property type="entry name" value="CAP_ED"/>
    <property type="match status" value="1"/>
</dbReference>
<organism evidence="2 3">
    <name type="scientific">Lacihabitans soyangensis</name>
    <dbReference type="NCBI Taxonomy" id="869394"/>
    <lineage>
        <taxon>Bacteria</taxon>
        <taxon>Pseudomonadati</taxon>
        <taxon>Bacteroidota</taxon>
        <taxon>Cytophagia</taxon>
        <taxon>Cytophagales</taxon>
        <taxon>Leadbetterellaceae</taxon>
        <taxon>Lacihabitans</taxon>
    </lineage>
</organism>
<dbReference type="InterPro" id="IPR018490">
    <property type="entry name" value="cNMP-bd_dom_sf"/>
</dbReference>
<dbReference type="PROSITE" id="PS50042">
    <property type="entry name" value="CNMP_BINDING_3"/>
    <property type="match status" value="1"/>
</dbReference>
<dbReference type="AlphaFoldDB" id="A0AAE3H7Y8"/>
<name>A0AAE3H7Y8_9BACT</name>
<feature type="domain" description="Cyclic nucleotide-binding" evidence="1">
    <location>
        <begin position="7"/>
        <end position="110"/>
    </location>
</feature>
<evidence type="ECO:0000313" key="3">
    <source>
        <dbReference type="Proteomes" id="UP001204144"/>
    </source>
</evidence>
<dbReference type="Pfam" id="PF00027">
    <property type="entry name" value="cNMP_binding"/>
    <property type="match status" value="1"/>
</dbReference>
<gene>
    <name evidence="2" type="ORF">EGI31_22300</name>
</gene>
<dbReference type="SUPFAM" id="SSF51206">
    <property type="entry name" value="cAMP-binding domain-like"/>
    <property type="match status" value="1"/>
</dbReference>
<protein>
    <submittedName>
        <fullName evidence="2">Crp/Fnr family transcriptional regulator</fullName>
    </submittedName>
</protein>
<accession>A0AAE3H7Y8</accession>
<dbReference type="EMBL" id="RJUF01000186">
    <property type="protein sequence ID" value="MCP9765676.1"/>
    <property type="molecule type" value="Genomic_DNA"/>
</dbReference>
<dbReference type="Gene3D" id="2.60.120.10">
    <property type="entry name" value="Jelly Rolls"/>
    <property type="match status" value="1"/>
</dbReference>